<keyword evidence="6" id="KW-0269">Exonuclease</keyword>
<comment type="similarity">
    <text evidence="1">Belongs to the SMC family. SbcC subfamily.</text>
</comment>
<evidence type="ECO:0000259" key="5">
    <source>
        <dbReference type="Pfam" id="PF13476"/>
    </source>
</evidence>
<reference evidence="6 7" key="1">
    <citation type="submission" date="2016-11" db="EMBL/GenBank/DDBJ databases">
        <title>Interaction between Lactobacillus species and yeast in water kefir.</title>
        <authorList>
            <person name="Behr J."/>
            <person name="Xu D."/>
            <person name="Vogel R.F."/>
        </authorList>
    </citation>
    <scope>NUCLEOTIDE SEQUENCE [LARGE SCALE GENOMIC DNA]</scope>
    <source>
        <strain evidence="6 7">TMW 1.1822</strain>
    </source>
</reference>
<dbReference type="PANTHER" id="PTHR32114">
    <property type="entry name" value="ABC TRANSPORTER ABCH.3"/>
    <property type="match status" value="1"/>
</dbReference>
<comment type="subunit">
    <text evidence="2">Heterodimer of SbcC and SbcD.</text>
</comment>
<feature type="coiled-coil region" evidence="4">
    <location>
        <begin position="560"/>
        <end position="587"/>
    </location>
</feature>
<dbReference type="RefSeq" id="WP_141052780.1">
    <property type="nucleotide sequence ID" value="NZ_CP018176.1"/>
</dbReference>
<dbReference type="AlphaFoldDB" id="A0A3Q8CCD0"/>
<dbReference type="GO" id="GO:0006302">
    <property type="term" value="P:double-strand break repair"/>
    <property type="evidence" value="ECO:0007669"/>
    <property type="project" value="InterPro"/>
</dbReference>
<keyword evidence="4" id="KW-0175">Coiled coil</keyword>
<dbReference type="KEGG" id="lhw:BSQ49_02270"/>
<dbReference type="InterPro" id="IPR027417">
    <property type="entry name" value="P-loop_NTPase"/>
</dbReference>
<evidence type="ECO:0000313" key="7">
    <source>
        <dbReference type="Proteomes" id="UP000314960"/>
    </source>
</evidence>
<dbReference type="Gene3D" id="3.40.50.300">
    <property type="entry name" value="P-loop containing nucleotide triphosphate hydrolases"/>
    <property type="match status" value="2"/>
</dbReference>
<evidence type="ECO:0000256" key="3">
    <source>
        <dbReference type="ARBA" id="ARBA00013368"/>
    </source>
</evidence>
<organism evidence="6 7">
    <name type="scientific">Liquorilactobacillus hordei</name>
    <dbReference type="NCBI Taxonomy" id="468911"/>
    <lineage>
        <taxon>Bacteria</taxon>
        <taxon>Bacillati</taxon>
        <taxon>Bacillota</taxon>
        <taxon>Bacilli</taxon>
        <taxon>Lactobacillales</taxon>
        <taxon>Lactobacillaceae</taxon>
        <taxon>Liquorilactobacillus</taxon>
    </lineage>
</organism>
<keyword evidence="6" id="KW-0378">Hydrolase</keyword>
<dbReference type="SUPFAM" id="SSF52540">
    <property type="entry name" value="P-loop containing nucleoside triphosphate hydrolases"/>
    <property type="match status" value="2"/>
</dbReference>
<accession>A0A3Q8CCD0</accession>
<dbReference type="GO" id="GO:0004527">
    <property type="term" value="F:exonuclease activity"/>
    <property type="evidence" value="ECO:0007669"/>
    <property type="project" value="UniProtKB-KW"/>
</dbReference>
<feature type="domain" description="Rad50/SbcC-type AAA" evidence="5">
    <location>
        <begin position="5"/>
        <end position="223"/>
    </location>
</feature>
<proteinExistence type="inferred from homology"/>
<keyword evidence="6" id="KW-0540">Nuclease</keyword>
<feature type="coiled-coil region" evidence="4">
    <location>
        <begin position="188"/>
        <end position="263"/>
    </location>
</feature>
<feature type="coiled-coil region" evidence="4">
    <location>
        <begin position="676"/>
        <end position="738"/>
    </location>
</feature>
<name>A0A3Q8CCD0_9LACO</name>
<feature type="coiled-coil region" evidence="4">
    <location>
        <begin position="446"/>
        <end position="494"/>
    </location>
</feature>
<dbReference type="EMBL" id="CP018176">
    <property type="protein sequence ID" value="AUJ29134.1"/>
    <property type="molecule type" value="Genomic_DNA"/>
</dbReference>
<evidence type="ECO:0000256" key="2">
    <source>
        <dbReference type="ARBA" id="ARBA00011322"/>
    </source>
</evidence>
<feature type="coiled-coil region" evidence="4">
    <location>
        <begin position="620"/>
        <end position="647"/>
    </location>
</feature>
<dbReference type="Pfam" id="PF13476">
    <property type="entry name" value="AAA_23"/>
    <property type="match status" value="1"/>
</dbReference>
<feature type="coiled-coil region" evidence="4">
    <location>
        <begin position="765"/>
        <end position="828"/>
    </location>
</feature>
<evidence type="ECO:0000313" key="6">
    <source>
        <dbReference type="EMBL" id="AUJ29134.1"/>
    </source>
</evidence>
<sequence>MKPMQIKMTNFGPYAKQEIDFVRFTEQPLFLISGKTGSGKTTIFDAMCFALFGSTSGDDREAETMRSGFAKESELTEVEFVFEHQNKIYRIKRQPKQVIVKKRGTGTKIQNMTVLLSYQSDDGENIELSKVGVVNKFIQELIHLTAEQFTQIIMLPQGKFRNFLDSDSNEKEKLLRELFATNLFKNWTDEIQKQAKNTHSQIQEKQQEIDALKNQIMEIDTEIDVSSWLKAANEINGINERARNTAKLKLTEIEEKISGEQNNLLKSKILLRDFETLADTKKKMIEFENDNWLEEKEKYLAELKWYRSNEQLVVKLEEQELAYTEIQAKIQKNLTEKKEVEEKLQNNEEKNQILGIREKENELLIEEVRRLNDKKNYVKQAEQLEIELTVTENQEETFKNQITELEKILIVGREEIEKQQEIIKSNEGISEKELKFHEIRTNLTKADEVIEQIKRSTARINKLEETVVEQRNSLAEKNSQIKIAKKKHEDLDNALAKKQIIILSRKLKKGEPCPLCGSLEHPQIMTLDKNQVEVTEDDVKKAAKKQQDLSQSSGELAGKIDSNAERITELKKNVDQELEKLRSLLDLREDSFAEIQKLVTELKLNLDKEFQNLENRKQIIKYARAEVERLMHEKLEAKEKMELLRKKEQMFKLNITKTETKLATIHAEIPDNISSMKQLEKIIVDKQQKITAFETEKQKIFSEMTELSNNLTILTERLKGLKNTSDSLEIKLRQDTEKLTKVMHNHDKNLTFTMMKTGIKEIKKIEMVESKIKDYRNKMFELKTQITDLKIRTEGKVIPDIAKLDASLLQLKKNKEEVFAEYEKISQKHSELLKVSQAVNKRWDEYQAKLKLDAQWNELLEVIGGKGKVKLGLERYVLRRYLEWVLQVANIKLLNLTNERYHFEIDRNNGTYATNTGLELNIFDADLGKFRSVKTLSGGESFIAALCLALAMAEVIQSINGGTQIDALFIDEGFGALDDDSLQVALEALQTLEGKNRLIGIISHVSALREQLPAQIRIESKNGRSVAHYIFDFEEIPAHR</sequence>
<protein>
    <recommendedName>
        <fullName evidence="3">Nuclease SbcCD subunit C</fullName>
    </recommendedName>
</protein>
<gene>
    <name evidence="6" type="ORF">BSQ49_02270</name>
</gene>
<dbReference type="Pfam" id="PF13558">
    <property type="entry name" value="SbcC_Walker_B"/>
    <property type="match status" value="1"/>
</dbReference>
<dbReference type="Proteomes" id="UP000314960">
    <property type="component" value="Chromosome"/>
</dbReference>
<evidence type="ECO:0000256" key="4">
    <source>
        <dbReference type="SAM" id="Coils"/>
    </source>
</evidence>
<dbReference type="PANTHER" id="PTHR32114:SF2">
    <property type="entry name" value="ABC TRANSPORTER ABCH.3"/>
    <property type="match status" value="1"/>
</dbReference>
<feature type="coiled-coil region" evidence="4">
    <location>
        <begin position="309"/>
        <end position="401"/>
    </location>
</feature>
<dbReference type="GO" id="GO:0016887">
    <property type="term" value="F:ATP hydrolysis activity"/>
    <property type="evidence" value="ECO:0007669"/>
    <property type="project" value="InterPro"/>
</dbReference>
<evidence type="ECO:0000256" key="1">
    <source>
        <dbReference type="ARBA" id="ARBA00006930"/>
    </source>
</evidence>
<dbReference type="InterPro" id="IPR038729">
    <property type="entry name" value="Rad50/SbcC_AAA"/>
</dbReference>